<dbReference type="Pfam" id="PF25954">
    <property type="entry name" value="Beta-barrel_RND_2"/>
    <property type="match status" value="1"/>
</dbReference>
<feature type="domain" description="CusB-like beta-barrel" evidence="3">
    <location>
        <begin position="174"/>
        <end position="246"/>
    </location>
</feature>
<dbReference type="GO" id="GO:0015562">
    <property type="term" value="F:efflux transmembrane transporter activity"/>
    <property type="evidence" value="ECO:0007669"/>
    <property type="project" value="TreeGrafter"/>
</dbReference>
<dbReference type="Gene3D" id="2.40.50.100">
    <property type="match status" value="1"/>
</dbReference>
<comment type="similarity">
    <text evidence="1">Belongs to the membrane fusion protein (MFP) (TC 8.A.1) family.</text>
</comment>
<dbReference type="InterPro" id="IPR006143">
    <property type="entry name" value="RND_pump_MFP"/>
</dbReference>
<dbReference type="NCBIfam" id="TIGR01730">
    <property type="entry name" value="RND_mfp"/>
    <property type="match status" value="1"/>
</dbReference>
<feature type="coiled-coil region" evidence="2">
    <location>
        <begin position="81"/>
        <end position="132"/>
    </location>
</feature>
<keyword evidence="2" id="KW-0175">Coiled coil</keyword>
<dbReference type="HOGENOM" id="CLU_018816_1_2_5"/>
<dbReference type="InterPro" id="IPR058627">
    <property type="entry name" value="MdtA-like_C"/>
</dbReference>
<evidence type="ECO:0000259" key="4">
    <source>
        <dbReference type="Pfam" id="PF25967"/>
    </source>
</evidence>
<dbReference type="FunFam" id="2.40.30.170:FF:000010">
    <property type="entry name" value="Efflux RND transporter periplasmic adaptor subunit"/>
    <property type="match status" value="1"/>
</dbReference>
<organism evidence="5 6">
    <name type="scientific">Phenylobacterium zucineum (strain HLK1)</name>
    <dbReference type="NCBI Taxonomy" id="450851"/>
    <lineage>
        <taxon>Bacteria</taxon>
        <taxon>Pseudomonadati</taxon>
        <taxon>Pseudomonadota</taxon>
        <taxon>Alphaproteobacteria</taxon>
        <taxon>Caulobacterales</taxon>
        <taxon>Caulobacteraceae</taxon>
        <taxon>Phenylobacterium</taxon>
    </lineage>
</organism>
<dbReference type="Proteomes" id="UP000001868">
    <property type="component" value="Chromosome"/>
</dbReference>
<dbReference type="Gene3D" id="2.40.30.170">
    <property type="match status" value="1"/>
</dbReference>
<evidence type="ECO:0000256" key="2">
    <source>
        <dbReference type="SAM" id="Coils"/>
    </source>
</evidence>
<reference evidence="5 6" key="1">
    <citation type="journal article" date="2008" name="BMC Genomics">
        <title>Complete genome of Phenylobacterium zucineum - a novel facultative intracellular bacterium isolated from human erythroleukemia cell line K562.</title>
        <authorList>
            <person name="Luo Y."/>
            <person name="Xu X."/>
            <person name="Ding Z."/>
            <person name="Liu Z."/>
            <person name="Zhang B."/>
            <person name="Yan Z."/>
            <person name="Sun J."/>
            <person name="Hu S."/>
            <person name="Hu X."/>
        </authorList>
    </citation>
    <scope>NUCLEOTIDE SEQUENCE [LARGE SCALE GENOMIC DNA]</scope>
    <source>
        <strain evidence="5 6">HLK1</strain>
    </source>
</reference>
<proteinExistence type="inferred from homology"/>
<dbReference type="SUPFAM" id="SSF111369">
    <property type="entry name" value="HlyD-like secretion proteins"/>
    <property type="match status" value="1"/>
</dbReference>
<dbReference type="eggNOG" id="COG0845">
    <property type="taxonomic scope" value="Bacteria"/>
</dbReference>
<dbReference type="Gene3D" id="1.10.287.470">
    <property type="entry name" value="Helix hairpin bin"/>
    <property type="match status" value="1"/>
</dbReference>
<evidence type="ECO:0000256" key="1">
    <source>
        <dbReference type="ARBA" id="ARBA00009477"/>
    </source>
</evidence>
<dbReference type="EMBL" id="CP000747">
    <property type="protein sequence ID" value="ACG77600.1"/>
    <property type="molecule type" value="Genomic_DNA"/>
</dbReference>
<evidence type="ECO:0000313" key="6">
    <source>
        <dbReference type="Proteomes" id="UP000001868"/>
    </source>
</evidence>
<accession>B4R8H3</accession>
<evidence type="ECO:0000313" key="5">
    <source>
        <dbReference type="EMBL" id="ACG77600.1"/>
    </source>
</evidence>
<dbReference type="PANTHER" id="PTHR30469">
    <property type="entry name" value="MULTIDRUG RESISTANCE PROTEIN MDTA"/>
    <property type="match status" value="1"/>
</dbReference>
<dbReference type="Pfam" id="PF25967">
    <property type="entry name" value="RND-MFP_C"/>
    <property type="match status" value="1"/>
</dbReference>
<sequence length="341" mass="36109">MKGPGGGGGGFGATQVSVTPVQPRAFTDTIEVLGVAKGRQSVTLTAAATQLVERVHFTDGQQVSRGAVLVELRNTEQSAGIAQAEARLVQARRAYDRYRALGEKGFASKAAIDEYEAAWRTAQADLAAARAREADRVIRAPFAGVVGLSDVAPGALVNPGAPIVTLDDLSAVRVDFQVPERYLAQLREGQTILAAVDAYPGETITGRISRLDTRVDERTRAITARAEFPNPGRRLKPGMLVRVGVSRGQRQSLSVPESAVSVQGDAAFVYVVRQAGERTLAEQRPVVTGIRQQGFVEVLDGVRAGERLVADGLNKIQPGQPIRVAGQAVQPGARPAPRPAA</sequence>
<dbReference type="STRING" id="450851.PHZ_c1186"/>
<evidence type="ECO:0000259" key="3">
    <source>
        <dbReference type="Pfam" id="PF25954"/>
    </source>
</evidence>
<keyword evidence="6" id="KW-1185">Reference proteome</keyword>
<dbReference type="InterPro" id="IPR058792">
    <property type="entry name" value="Beta-barrel_RND_2"/>
</dbReference>
<dbReference type="KEGG" id="pzu:PHZ_c1186"/>
<name>B4R8H3_PHEZH</name>
<dbReference type="AlphaFoldDB" id="B4R8H3"/>
<gene>
    <name evidence="5" type="ordered locus">PHZ_c1186</name>
</gene>
<feature type="domain" description="Multidrug resistance protein MdtA-like C-terminal permuted SH3" evidence="4">
    <location>
        <begin position="253"/>
        <end position="314"/>
    </location>
</feature>
<dbReference type="PANTHER" id="PTHR30469:SF11">
    <property type="entry name" value="BLL4320 PROTEIN"/>
    <property type="match status" value="1"/>
</dbReference>
<dbReference type="Gene3D" id="2.40.420.20">
    <property type="match status" value="1"/>
</dbReference>
<dbReference type="GO" id="GO:1990281">
    <property type="term" value="C:efflux pump complex"/>
    <property type="evidence" value="ECO:0007669"/>
    <property type="project" value="TreeGrafter"/>
</dbReference>
<protein>
    <submittedName>
        <fullName evidence="5">Secretion protein HlyD</fullName>
    </submittedName>
</protein>